<feature type="region of interest" description="Disordered" evidence="1">
    <location>
        <begin position="46"/>
        <end position="71"/>
    </location>
</feature>
<proteinExistence type="predicted"/>
<evidence type="ECO:0000256" key="1">
    <source>
        <dbReference type="SAM" id="MobiDB-lite"/>
    </source>
</evidence>
<accession>A0A915JTT2</accession>
<reference evidence="3" key="1">
    <citation type="submission" date="2022-11" db="UniProtKB">
        <authorList>
            <consortium name="WormBaseParasite"/>
        </authorList>
    </citation>
    <scope>IDENTIFICATION</scope>
</reference>
<evidence type="ECO:0000313" key="3">
    <source>
        <dbReference type="WBParaSite" id="nRc.2.0.1.t29222-RA"/>
    </source>
</evidence>
<feature type="compositionally biased region" description="Basic and acidic residues" evidence="1">
    <location>
        <begin position="58"/>
        <end position="71"/>
    </location>
</feature>
<dbReference type="AlphaFoldDB" id="A0A915JTT2"/>
<organism evidence="2 3">
    <name type="scientific">Romanomermis culicivorax</name>
    <name type="common">Nematode worm</name>
    <dbReference type="NCBI Taxonomy" id="13658"/>
    <lineage>
        <taxon>Eukaryota</taxon>
        <taxon>Metazoa</taxon>
        <taxon>Ecdysozoa</taxon>
        <taxon>Nematoda</taxon>
        <taxon>Enoplea</taxon>
        <taxon>Dorylaimia</taxon>
        <taxon>Mermithida</taxon>
        <taxon>Mermithoidea</taxon>
        <taxon>Mermithidae</taxon>
        <taxon>Romanomermis</taxon>
    </lineage>
</organism>
<evidence type="ECO:0000313" key="2">
    <source>
        <dbReference type="Proteomes" id="UP000887565"/>
    </source>
</evidence>
<name>A0A915JTT2_ROMCU</name>
<sequence>MPKILSAHILTLPMKCSEPEKPMALKLPPQNPQSVKKSKTKYPLFIPVGPNQQQLPRSYRDQEGKDYVNQL</sequence>
<keyword evidence="2" id="KW-1185">Reference proteome</keyword>
<protein>
    <submittedName>
        <fullName evidence="3">Uncharacterized protein</fullName>
    </submittedName>
</protein>
<feature type="region of interest" description="Disordered" evidence="1">
    <location>
        <begin position="21"/>
        <end position="40"/>
    </location>
</feature>
<dbReference type="Proteomes" id="UP000887565">
    <property type="component" value="Unplaced"/>
</dbReference>
<dbReference type="WBParaSite" id="nRc.2.0.1.t29222-RA">
    <property type="protein sequence ID" value="nRc.2.0.1.t29222-RA"/>
    <property type="gene ID" value="nRc.2.0.1.g29222"/>
</dbReference>